<keyword evidence="3" id="KW-0520">NAD</keyword>
<dbReference type="Gene3D" id="3.30.1600.10">
    <property type="entry name" value="SIR2/SIRT2 'Small Domain"/>
    <property type="match status" value="1"/>
</dbReference>
<evidence type="ECO:0000256" key="3">
    <source>
        <dbReference type="ARBA" id="ARBA00023027"/>
    </source>
</evidence>
<keyword evidence="7" id="KW-1185">Reference proteome</keyword>
<dbReference type="InterPro" id="IPR026591">
    <property type="entry name" value="Sirtuin_cat_small_dom_sf"/>
</dbReference>
<dbReference type="GO" id="GO:0070403">
    <property type="term" value="F:NAD+ binding"/>
    <property type="evidence" value="ECO:0007669"/>
    <property type="project" value="InterPro"/>
</dbReference>
<gene>
    <name evidence="6" type="ORF">MAIT1_01280</name>
</gene>
<evidence type="ECO:0000259" key="5">
    <source>
        <dbReference type="PROSITE" id="PS50305"/>
    </source>
</evidence>
<evidence type="ECO:0000256" key="4">
    <source>
        <dbReference type="PROSITE-ProRule" id="PRU00236"/>
    </source>
</evidence>
<dbReference type="PROSITE" id="PS50305">
    <property type="entry name" value="SIRTUIN"/>
    <property type="match status" value="1"/>
</dbReference>
<keyword evidence="2" id="KW-0808">Transferase</keyword>
<dbReference type="STRING" id="1434232.MAIT1_01280"/>
<dbReference type="InterPro" id="IPR026590">
    <property type="entry name" value="Ssirtuin_cat_dom"/>
</dbReference>
<feature type="domain" description="Deacetylase sirtuin-type" evidence="5">
    <location>
        <begin position="1"/>
        <end position="222"/>
    </location>
</feature>
<dbReference type="Proteomes" id="UP000194003">
    <property type="component" value="Unassembled WGS sequence"/>
</dbReference>
<name>A0A1Y2JZZ8_9PROT</name>
<dbReference type="Gene3D" id="3.40.50.1220">
    <property type="entry name" value="TPP-binding domain"/>
    <property type="match status" value="1"/>
</dbReference>
<dbReference type="SUPFAM" id="SSF52467">
    <property type="entry name" value="DHS-like NAD/FAD-binding domain"/>
    <property type="match status" value="1"/>
</dbReference>
<dbReference type="InterPro" id="IPR050134">
    <property type="entry name" value="NAD-dep_sirtuin_deacylases"/>
</dbReference>
<protein>
    <recommendedName>
        <fullName evidence="1">protein acetyllysine N-acetyltransferase</fullName>
        <ecNumber evidence="1">2.3.1.286</ecNumber>
    </recommendedName>
</protein>
<dbReference type="EC" id="2.3.1.286" evidence="1"/>
<dbReference type="Pfam" id="PF02146">
    <property type="entry name" value="SIR2"/>
    <property type="match status" value="1"/>
</dbReference>
<accession>A0A1Y2JZZ8</accession>
<sequence length="222" mass="24403">MADPRWFNDNPALAWGFYGHRLNLYRHTTPHAGFSLLKQWMDARPGGGFVFTSNVDGQFEQAGFDPQRLHACHGSIHHLQCAEPCHDGIWSAHATQVTVDESTFLAVDPLPRCAQCGGLARPNILMFGDWSWLGGRAERERARLQGWLNGLSLSERKTLAVVELGAGEAVATVRHFSESLAASPHVTLIRINPRDCQLPGSRHIALPMGALAALEQIHQAMG</sequence>
<dbReference type="CDD" id="cd00296">
    <property type="entry name" value="SIR2"/>
    <property type="match status" value="1"/>
</dbReference>
<dbReference type="PANTHER" id="PTHR11085:SF10">
    <property type="entry name" value="NAD-DEPENDENT PROTEIN DEACYLASE SIRTUIN-5, MITOCHONDRIAL-RELATED"/>
    <property type="match status" value="1"/>
</dbReference>
<organism evidence="6 7">
    <name type="scientific">Magnetofaba australis IT-1</name>
    <dbReference type="NCBI Taxonomy" id="1434232"/>
    <lineage>
        <taxon>Bacteria</taxon>
        <taxon>Pseudomonadati</taxon>
        <taxon>Pseudomonadota</taxon>
        <taxon>Magnetococcia</taxon>
        <taxon>Magnetococcales</taxon>
        <taxon>Magnetococcaceae</taxon>
        <taxon>Magnetofaba</taxon>
    </lineage>
</organism>
<comment type="caution">
    <text evidence="4">Lacks conserved residue(s) required for the propagation of feature annotation.</text>
</comment>
<evidence type="ECO:0000313" key="7">
    <source>
        <dbReference type="Proteomes" id="UP000194003"/>
    </source>
</evidence>
<dbReference type="GO" id="GO:0017136">
    <property type="term" value="F:histone deacetylase activity, NAD-dependent"/>
    <property type="evidence" value="ECO:0007669"/>
    <property type="project" value="TreeGrafter"/>
</dbReference>
<evidence type="ECO:0000256" key="2">
    <source>
        <dbReference type="ARBA" id="ARBA00022679"/>
    </source>
</evidence>
<dbReference type="InterPro" id="IPR003000">
    <property type="entry name" value="Sirtuin"/>
</dbReference>
<reference evidence="6 7" key="1">
    <citation type="journal article" date="2016" name="BMC Genomics">
        <title>Combined genomic and structural analyses of a cultured magnetotactic bacterium reveals its niche adaptation to a dynamic environment.</title>
        <authorList>
            <person name="Araujo A.C."/>
            <person name="Morillo V."/>
            <person name="Cypriano J."/>
            <person name="Teixeira L.C."/>
            <person name="Leao P."/>
            <person name="Lyra S."/>
            <person name="Almeida L.G."/>
            <person name="Bazylinski D.A."/>
            <person name="Vasconcellos A.T."/>
            <person name="Abreu F."/>
            <person name="Lins U."/>
        </authorList>
    </citation>
    <scope>NUCLEOTIDE SEQUENCE [LARGE SCALE GENOMIC DNA]</scope>
    <source>
        <strain evidence="6 7">IT-1</strain>
    </source>
</reference>
<comment type="caution">
    <text evidence="6">The sequence shown here is derived from an EMBL/GenBank/DDBJ whole genome shotgun (WGS) entry which is preliminary data.</text>
</comment>
<dbReference type="EMBL" id="LVJN01000020">
    <property type="protein sequence ID" value="OSM01350.1"/>
    <property type="molecule type" value="Genomic_DNA"/>
</dbReference>
<proteinExistence type="predicted"/>
<evidence type="ECO:0000256" key="1">
    <source>
        <dbReference type="ARBA" id="ARBA00012928"/>
    </source>
</evidence>
<dbReference type="PANTHER" id="PTHR11085">
    <property type="entry name" value="NAD-DEPENDENT PROTEIN DEACYLASE SIRTUIN-5, MITOCHONDRIAL-RELATED"/>
    <property type="match status" value="1"/>
</dbReference>
<dbReference type="AlphaFoldDB" id="A0A1Y2JZZ8"/>
<dbReference type="InterPro" id="IPR029035">
    <property type="entry name" value="DHS-like_NAD/FAD-binding_dom"/>
</dbReference>
<evidence type="ECO:0000313" key="6">
    <source>
        <dbReference type="EMBL" id="OSM01350.1"/>
    </source>
</evidence>